<accession>A0A9N9AS73</accession>
<dbReference type="OrthoDB" id="439993at2759"/>
<feature type="region of interest" description="Disordered" evidence="1">
    <location>
        <begin position="155"/>
        <end position="234"/>
    </location>
</feature>
<evidence type="ECO:0000313" key="3">
    <source>
        <dbReference type="Proteomes" id="UP000789706"/>
    </source>
</evidence>
<feature type="compositionally biased region" description="Basic residues" evidence="1">
    <location>
        <begin position="155"/>
        <end position="172"/>
    </location>
</feature>
<dbReference type="Proteomes" id="UP000789706">
    <property type="component" value="Unassembled WGS sequence"/>
</dbReference>
<gene>
    <name evidence="2" type="ORF">DEBURN_LOCUS6617</name>
</gene>
<dbReference type="Gene3D" id="3.30.70.330">
    <property type="match status" value="1"/>
</dbReference>
<organism evidence="2 3">
    <name type="scientific">Diversispora eburnea</name>
    <dbReference type="NCBI Taxonomy" id="1213867"/>
    <lineage>
        <taxon>Eukaryota</taxon>
        <taxon>Fungi</taxon>
        <taxon>Fungi incertae sedis</taxon>
        <taxon>Mucoromycota</taxon>
        <taxon>Glomeromycotina</taxon>
        <taxon>Glomeromycetes</taxon>
        <taxon>Diversisporales</taxon>
        <taxon>Diversisporaceae</taxon>
        <taxon>Diversispora</taxon>
    </lineage>
</organism>
<dbReference type="EMBL" id="CAJVPK010000699">
    <property type="protein sequence ID" value="CAG8541162.1"/>
    <property type="molecule type" value="Genomic_DNA"/>
</dbReference>
<dbReference type="InterPro" id="IPR012677">
    <property type="entry name" value="Nucleotide-bd_a/b_plait_sf"/>
</dbReference>
<reference evidence="2" key="1">
    <citation type="submission" date="2021-06" db="EMBL/GenBank/DDBJ databases">
        <authorList>
            <person name="Kallberg Y."/>
            <person name="Tangrot J."/>
            <person name="Rosling A."/>
        </authorList>
    </citation>
    <scope>NUCLEOTIDE SEQUENCE</scope>
    <source>
        <strain evidence="2">AZ414A</strain>
    </source>
</reference>
<evidence type="ECO:0000313" key="2">
    <source>
        <dbReference type="EMBL" id="CAG8541162.1"/>
    </source>
</evidence>
<proteinExistence type="predicted"/>
<evidence type="ECO:0000256" key="1">
    <source>
        <dbReference type="SAM" id="MobiDB-lite"/>
    </source>
</evidence>
<comment type="caution">
    <text evidence="2">The sequence shown here is derived from an EMBL/GenBank/DDBJ whole genome shotgun (WGS) entry which is preliminary data.</text>
</comment>
<name>A0A9N9AS73_9GLOM</name>
<protein>
    <submittedName>
        <fullName evidence="2">10783_t:CDS:1</fullName>
    </submittedName>
</protein>
<sequence>MENWPPQNGESSTTPQSTDVVTKGQTSSEQPSNRVIMLLGLDPNTTTGMISKAFREHGLQVTVDYQRDDTIGYVQLYLDIAKEVSERIMSNGGLRIGTDVAVLRALEVTARSSPGNCKTSGKVRYQRRNNRQNPYQIMELEDGVDTLSSSSKYIRQNHQRMAKPQRRRKKKSDKTLNKSALKKTKASTKKRLSFIENEESTANTTPSFDTLDDHSFDTPSFGTPPFDTSPFDVD</sequence>
<feature type="region of interest" description="Disordered" evidence="1">
    <location>
        <begin position="1"/>
        <end position="32"/>
    </location>
</feature>
<dbReference type="AlphaFoldDB" id="A0A9N9AS73"/>
<keyword evidence="3" id="KW-1185">Reference proteome</keyword>
<feature type="compositionally biased region" description="Basic residues" evidence="1">
    <location>
        <begin position="180"/>
        <end position="192"/>
    </location>
</feature>